<dbReference type="EMBL" id="JANPWB010000012">
    <property type="protein sequence ID" value="KAJ1112440.1"/>
    <property type="molecule type" value="Genomic_DNA"/>
</dbReference>
<gene>
    <name evidence="2" type="ORF">NDU88_000704</name>
</gene>
<dbReference type="AlphaFoldDB" id="A0AAV7N8Q6"/>
<comment type="caution">
    <text evidence="2">The sequence shown here is derived from an EMBL/GenBank/DDBJ whole genome shotgun (WGS) entry which is preliminary data.</text>
</comment>
<organism evidence="2 3">
    <name type="scientific">Pleurodeles waltl</name>
    <name type="common">Iberian ribbed newt</name>
    <dbReference type="NCBI Taxonomy" id="8319"/>
    <lineage>
        <taxon>Eukaryota</taxon>
        <taxon>Metazoa</taxon>
        <taxon>Chordata</taxon>
        <taxon>Craniata</taxon>
        <taxon>Vertebrata</taxon>
        <taxon>Euteleostomi</taxon>
        <taxon>Amphibia</taxon>
        <taxon>Batrachia</taxon>
        <taxon>Caudata</taxon>
        <taxon>Salamandroidea</taxon>
        <taxon>Salamandridae</taxon>
        <taxon>Pleurodelinae</taxon>
        <taxon>Pleurodeles</taxon>
    </lineage>
</organism>
<feature type="compositionally biased region" description="Basic and acidic residues" evidence="1">
    <location>
        <begin position="139"/>
        <end position="148"/>
    </location>
</feature>
<accession>A0AAV7N8Q6</accession>
<dbReference type="Proteomes" id="UP001066276">
    <property type="component" value="Chromosome 8"/>
</dbReference>
<feature type="compositionally biased region" description="Low complexity" evidence="1">
    <location>
        <begin position="88"/>
        <end position="98"/>
    </location>
</feature>
<name>A0AAV7N8Q6_PLEWA</name>
<sequence>MIHQAIMRAAKQRKDWGLVLTAELRPWEEKDWQNVLVAELRPWEENDWQFVLAEELKAGEDKVHTIITHRSIEGIQGGEEDADAKDAGPGTITTTVVPGKERTVSEGRAIGGGPHGPMGNRDYDVEALGTDDGDQSEEAAPHAAERSI</sequence>
<keyword evidence="3" id="KW-1185">Reference proteome</keyword>
<evidence type="ECO:0000313" key="2">
    <source>
        <dbReference type="EMBL" id="KAJ1112440.1"/>
    </source>
</evidence>
<evidence type="ECO:0000313" key="3">
    <source>
        <dbReference type="Proteomes" id="UP001066276"/>
    </source>
</evidence>
<reference evidence="2" key="1">
    <citation type="journal article" date="2022" name="bioRxiv">
        <title>Sequencing and chromosome-scale assembly of the giantPleurodeles waltlgenome.</title>
        <authorList>
            <person name="Brown T."/>
            <person name="Elewa A."/>
            <person name="Iarovenko S."/>
            <person name="Subramanian E."/>
            <person name="Araus A.J."/>
            <person name="Petzold A."/>
            <person name="Susuki M."/>
            <person name="Suzuki K.-i.T."/>
            <person name="Hayashi T."/>
            <person name="Toyoda A."/>
            <person name="Oliveira C."/>
            <person name="Osipova E."/>
            <person name="Leigh N.D."/>
            <person name="Simon A."/>
            <person name="Yun M.H."/>
        </authorList>
    </citation>
    <scope>NUCLEOTIDE SEQUENCE</scope>
    <source>
        <strain evidence="2">20211129_DDA</strain>
        <tissue evidence="2">Liver</tissue>
    </source>
</reference>
<proteinExistence type="predicted"/>
<protein>
    <submittedName>
        <fullName evidence="2">Uncharacterized protein</fullName>
    </submittedName>
</protein>
<feature type="region of interest" description="Disordered" evidence="1">
    <location>
        <begin position="74"/>
        <end position="148"/>
    </location>
</feature>
<evidence type="ECO:0000256" key="1">
    <source>
        <dbReference type="SAM" id="MobiDB-lite"/>
    </source>
</evidence>